<dbReference type="GO" id="GO:0004134">
    <property type="term" value="F:4-alpha-glucanotransferase activity"/>
    <property type="evidence" value="ECO:0007669"/>
    <property type="project" value="InterPro"/>
</dbReference>
<feature type="domain" description="Glycogen debranching enzyme bacterial and archaeal type N-terminal" evidence="2">
    <location>
        <begin position="7"/>
        <end position="249"/>
    </location>
</feature>
<dbReference type="Proteomes" id="UP000186391">
    <property type="component" value="Unassembled WGS sequence"/>
</dbReference>
<dbReference type="InterPro" id="IPR008928">
    <property type="entry name" value="6-hairpin_glycosidase_sf"/>
</dbReference>
<dbReference type="Pfam" id="PF12439">
    <property type="entry name" value="GDE_N"/>
    <property type="match status" value="1"/>
</dbReference>
<protein>
    <submittedName>
        <fullName evidence="3">Amylo-alpha-1,6-glucosidase</fullName>
    </submittedName>
</protein>
<accession>A0A1U7H4R6</accession>
<feature type="domain" description="Glycogen debranching enzyme C-terminal" evidence="1">
    <location>
        <begin position="320"/>
        <end position="692"/>
    </location>
</feature>
<dbReference type="RefSeq" id="WP_073554637.1">
    <property type="nucleotide sequence ID" value="NZ_MRCA01000001.1"/>
</dbReference>
<dbReference type="PANTHER" id="PTHR10569">
    <property type="entry name" value="GLYCOGEN DEBRANCHING ENZYME"/>
    <property type="match status" value="1"/>
</dbReference>
<dbReference type="InterPro" id="IPR012341">
    <property type="entry name" value="6hp_glycosidase-like_sf"/>
</dbReference>
<dbReference type="InterPro" id="IPR010401">
    <property type="entry name" value="AGL/Gdb1"/>
</dbReference>
<organism evidence="3 4">
    <name type="scientific">Fischerella major NIES-592</name>
    <dbReference type="NCBI Taxonomy" id="210994"/>
    <lineage>
        <taxon>Bacteria</taxon>
        <taxon>Bacillati</taxon>
        <taxon>Cyanobacteriota</taxon>
        <taxon>Cyanophyceae</taxon>
        <taxon>Nostocales</taxon>
        <taxon>Hapalosiphonaceae</taxon>
        <taxon>Fischerella</taxon>
    </lineage>
</organism>
<dbReference type="InterPro" id="IPR024742">
    <property type="entry name" value="Glycogen_debranch_N"/>
</dbReference>
<dbReference type="SUPFAM" id="SSF48208">
    <property type="entry name" value="Six-hairpin glycosidases"/>
    <property type="match status" value="1"/>
</dbReference>
<dbReference type="Gene3D" id="1.50.10.10">
    <property type="match status" value="1"/>
</dbReference>
<dbReference type="AlphaFoldDB" id="A0A1U7H4R6"/>
<name>A0A1U7H4R6_9CYAN</name>
<gene>
    <name evidence="3" type="ORF">NIES592_00645</name>
</gene>
<keyword evidence="4" id="KW-1185">Reference proteome</keyword>
<dbReference type="GO" id="GO:0005980">
    <property type="term" value="P:glycogen catabolic process"/>
    <property type="evidence" value="ECO:0007669"/>
    <property type="project" value="InterPro"/>
</dbReference>
<dbReference type="OrthoDB" id="9761875at2"/>
<dbReference type="EMBL" id="MRCA01000001">
    <property type="protein sequence ID" value="OKH16216.1"/>
    <property type="molecule type" value="Genomic_DNA"/>
</dbReference>
<dbReference type="Pfam" id="PF06202">
    <property type="entry name" value="GDE_C"/>
    <property type="match status" value="1"/>
</dbReference>
<proteinExistence type="predicted"/>
<evidence type="ECO:0000313" key="3">
    <source>
        <dbReference type="EMBL" id="OKH16216.1"/>
    </source>
</evidence>
<dbReference type="PANTHER" id="PTHR10569:SF2">
    <property type="entry name" value="GLYCOGEN DEBRANCHING ENZYME"/>
    <property type="match status" value="1"/>
</dbReference>
<reference evidence="3 4" key="1">
    <citation type="submission" date="2016-11" db="EMBL/GenBank/DDBJ databases">
        <title>Draft Genome Sequences of Nine Cyanobacterial Strains from Diverse Habitats.</title>
        <authorList>
            <person name="Zhu T."/>
            <person name="Hou S."/>
            <person name="Lu X."/>
            <person name="Hess W.R."/>
        </authorList>
    </citation>
    <scope>NUCLEOTIDE SEQUENCE [LARGE SCALE GENOMIC DNA]</scope>
    <source>
        <strain evidence="3 4">NIES-592</strain>
    </source>
</reference>
<sequence length="696" mass="79867">MADLDTREWLLTNGLGSFASGTVSDVRTRTYHGWLFAATNLPSRRTLLFSHLEASLELPKQVIALGTNFWGSGQIDPAGYELLRHFNINPVPKWVWGEDDWQLTRQLVMPHFCRGEREVGRWGVEEKNFTLSSCNRLLIQYRYEGKDEGILRLRLLIADRDFHDQQKATPQLQFSQLLGQGQVCLQGINSGVFGTPWHLRWTRGNYQPDGFWYWNYHLPEETRRGLSDREDLYSPGYLTVTLLPGDVVTLEAKVGFPDLLQSPLTDDTFAEVVEAEQDRLSLVFRWEQEEVGRLGDWENRRWGEKSTPSSFPIWQQLLKASDQFVVSPFCGAEPTVIAGYHWFNDRGRDTLIALPGLALRTQRFDLAKGLLQSLGRYCRRGLIPNIFPSLENEPVYNSIDTALWWIETLGLYLEATQDWLFLAEQYSVIQQIYKAFIGGTRYNIQVDSTDGLIGWDARGVALTWMDAVVDGQPVTPRRGKPVEINALWYSALCWASRWAEILSEQETVAEPSRFAKQARRYSQQAQQVKDSLQQFWNSQLGYLYDTIEPDDHRNSQVRPNAVIALSLAHCAFSIEQGRQILQLATKRLLTPYGLRTLDPGDPEYIGKYMGHPQRRDRSYHQGTVWCWLIGPFIRAWKRFCTTEPLPFDWQPLLDHFLADGCLGSISEIFDGDEPHTPKGAIAQAWSVAEVLRQLEN</sequence>
<dbReference type="GO" id="GO:0004135">
    <property type="term" value="F:amylo-alpha-1,6-glucosidase activity"/>
    <property type="evidence" value="ECO:0007669"/>
    <property type="project" value="InterPro"/>
</dbReference>
<dbReference type="InterPro" id="IPR032790">
    <property type="entry name" value="GDE_C"/>
</dbReference>
<evidence type="ECO:0000313" key="4">
    <source>
        <dbReference type="Proteomes" id="UP000186391"/>
    </source>
</evidence>
<evidence type="ECO:0000259" key="1">
    <source>
        <dbReference type="Pfam" id="PF06202"/>
    </source>
</evidence>
<comment type="caution">
    <text evidence="3">The sequence shown here is derived from an EMBL/GenBank/DDBJ whole genome shotgun (WGS) entry which is preliminary data.</text>
</comment>
<evidence type="ECO:0000259" key="2">
    <source>
        <dbReference type="Pfam" id="PF12439"/>
    </source>
</evidence>